<keyword evidence="1" id="KW-0413">Isomerase</keyword>
<dbReference type="InterPro" id="IPR016176">
    <property type="entry name" value="Cbl-dep_enz_cat"/>
</dbReference>
<dbReference type="RefSeq" id="WP_088471863.1">
    <property type="nucleotide sequence ID" value="NZ_NISJ01000002.1"/>
</dbReference>
<dbReference type="SUPFAM" id="SSF51703">
    <property type="entry name" value="Cobalamin (vitamin B12)-dependent enzymes"/>
    <property type="match status" value="1"/>
</dbReference>
<evidence type="ECO:0000313" key="3">
    <source>
        <dbReference type="EMBL" id="OWR00370.1"/>
    </source>
</evidence>
<dbReference type="GO" id="GO:0004494">
    <property type="term" value="F:methylmalonyl-CoA mutase activity"/>
    <property type="evidence" value="ECO:0007669"/>
    <property type="project" value="InterPro"/>
</dbReference>
<dbReference type="NCBIfam" id="TIGR00641">
    <property type="entry name" value="acid_CoA_mut_N"/>
    <property type="match status" value="1"/>
</dbReference>
<evidence type="ECO:0000256" key="1">
    <source>
        <dbReference type="ARBA" id="ARBA00023235"/>
    </source>
</evidence>
<sequence>MTSADTKPQDSPYALWQQTVSARYRDQSFVARNRSGVEVDPVYGGLDRHGKEAEMPGQYPYTRGIYPIHYQFQPWMDLQIIGFGLPSQTRERMDLLLEQGGSKGYFDREAYNFIFDMPTSMGYDPDHPGVRGSIGDCGISVCKASDYEVLLAGKDLAKTTVSMVLNAGSPAMLGLYLAAAKRRGFAFDKLGGNLTNYIWDFFGHSGGTNFSPRGSYRLIADIASYCAEHVPLWNPLTISEHNICEAGATNVQAVAYSIAAIIAVNEECVKLGIDPDIVVPRFGFHVRYGENFFEEVAKTRALRRVYAKVNRERFGCKKNSSLQARIHAQTAGSLLTAQQPLNNLVRNAYGALAAVLSGANGMTINAYDEALGLPTEEAVTLSLRTSQIIAEETGAVHVSDPFGGSYYVESLTDDIERRVFEIIADIDDRGGLIACIESGWIKQQVSAAAYQWRQEIESGARTMVGVNKYTTDEPEQFAVFQPDPEAARMAIADVERHRLERDAARCAEALEDLRRAAVEVNEGRAIGSVMANLVGAAEADATLGEMQAILHEVFGRNK</sequence>
<evidence type="ECO:0000259" key="2">
    <source>
        <dbReference type="Pfam" id="PF01642"/>
    </source>
</evidence>
<dbReference type="Pfam" id="PF01642">
    <property type="entry name" value="MM_CoA_mutase"/>
    <property type="match status" value="1"/>
</dbReference>
<keyword evidence="4" id="KW-1185">Reference proteome</keyword>
<protein>
    <submittedName>
        <fullName evidence="3">Methylmalonyl-CoA mutase</fullName>
    </submittedName>
</protein>
<dbReference type="Proteomes" id="UP000197097">
    <property type="component" value="Unassembled WGS sequence"/>
</dbReference>
<comment type="caution">
    <text evidence="3">The sequence shown here is derived from an EMBL/GenBank/DDBJ whole genome shotgun (WGS) entry which is preliminary data.</text>
</comment>
<proteinExistence type="predicted"/>
<dbReference type="GO" id="GO:0031419">
    <property type="term" value="F:cobalamin binding"/>
    <property type="evidence" value="ECO:0007669"/>
    <property type="project" value="InterPro"/>
</dbReference>
<dbReference type="InterPro" id="IPR006098">
    <property type="entry name" value="MMCoA_mutase_a_cat"/>
</dbReference>
<dbReference type="AlphaFoldDB" id="A0A246K474"/>
<feature type="domain" description="Methylmalonyl-CoA mutase alpha/beta chain catalytic" evidence="2">
    <location>
        <begin position="33"/>
        <end position="556"/>
    </location>
</feature>
<dbReference type="InterPro" id="IPR006099">
    <property type="entry name" value="MeMalonylCoA_mutase_a/b_cat"/>
</dbReference>
<organism evidence="3 4">
    <name type="scientific">Sphingopyxis witflariensis</name>
    <dbReference type="NCBI Taxonomy" id="173675"/>
    <lineage>
        <taxon>Bacteria</taxon>
        <taxon>Pseudomonadati</taxon>
        <taxon>Pseudomonadota</taxon>
        <taxon>Alphaproteobacteria</taxon>
        <taxon>Sphingomonadales</taxon>
        <taxon>Sphingomonadaceae</taxon>
        <taxon>Sphingopyxis</taxon>
    </lineage>
</organism>
<dbReference type="EMBL" id="NISJ01000002">
    <property type="protein sequence ID" value="OWR00370.1"/>
    <property type="molecule type" value="Genomic_DNA"/>
</dbReference>
<dbReference type="PANTHER" id="PTHR48101">
    <property type="entry name" value="METHYLMALONYL-COA MUTASE, MITOCHONDRIAL-RELATED"/>
    <property type="match status" value="1"/>
</dbReference>
<reference evidence="3 4" key="1">
    <citation type="journal article" date="2002" name="Int. J. Syst. Evol. Microbiol.">
        <title>Sphingopyxis witflariensis sp. nov., isolated from activated sludge.</title>
        <authorList>
            <person name="Kampfer P."/>
            <person name="Witzenberger R."/>
            <person name="Denner E.B."/>
            <person name="Busse H.J."/>
            <person name="Neef A."/>
        </authorList>
    </citation>
    <scope>NUCLEOTIDE SEQUENCE [LARGE SCALE GENOMIC DNA]</scope>
    <source>
        <strain evidence="3 4">DSM 14551</strain>
    </source>
</reference>
<dbReference type="Gene3D" id="3.20.20.240">
    <property type="entry name" value="Methylmalonyl-CoA mutase"/>
    <property type="match status" value="1"/>
</dbReference>
<name>A0A246K474_9SPHN</name>
<dbReference type="PANTHER" id="PTHR48101:SF1">
    <property type="entry name" value="METHYLMALONYL-COA MUTASE, LARGE SUBUNIT"/>
    <property type="match status" value="1"/>
</dbReference>
<dbReference type="OrthoDB" id="9762378at2"/>
<accession>A0A246K474</accession>
<evidence type="ECO:0000313" key="4">
    <source>
        <dbReference type="Proteomes" id="UP000197097"/>
    </source>
</evidence>
<gene>
    <name evidence="3" type="ORF">CDQ91_06385</name>
</gene>